<reference evidence="2 3" key="1">
    <citation type="journal article" date="2009" name="Stand. Genomic Sci.">
        <title>Complete genome sequence of Rhodothermus marinus type strain (R-10).</title>
        <authorList>
            <person name="Nolan M."/>
            <person name="Tindall B.J."/>
            <person name="Pomrenke H."/>
            <person name="Lapidus A."/>
            <person name="Copeland A."/>
            <person name="Glavina Del Rio T."/>
            <person name="Lucas S."/>
            <person name="Chen F."/>
            <person name="Tice H."/>
            <person name="Cheng J.F."/>
            <person name="Saunders E."/>
            <person name="Han C."/>
            <person name="Bruce D."/>
            <person name="Goodwin L."/>
            <person name="Chain P."/>
            <person name="Pitluck S."/>
            <person name="Ovchinikova G."/>
            <person name="Pati A."/>
            <person name="Ivanova N."/>
            <person name="Mavromatis K."/>
            <person name="Chen A."/>
            <person name="Palaniappan K."/>
            <person name="Land M."/>
            <person name="Hauser L."/>
            <person name="Chang Y.J."/>
            <person name="Jeffries C.D."/>
            <person name="Brettin T."/>
            <person name="Goker M."/>
            <person name="Bristow J."/>
            <person name="Eisen J.A."/>
            <person name="Markowitz V."/>
            <person name="Hugenholtz P."/>
            <person name="Kyrpides N.C."/>
            <person name="Klenk H.P."/>
            <person name="Detter J.C."/>
        </authorList>
    </citation>
    <scope>NUCLEOTIDE SEQUENCE [LARGE SCALE GENOMIC DNA]</scope>
    <source>
        <strain evidence="3">ATCC 43812 / DSM 4252 / R-10</strain>
    </source>
</reference>
<dbReference type="eggNOG" id="COG0457">
    <property type="taxonomic scope" value="Bacteria"/>
</dbReference>
<dbReference type="HOGENOM" id="CLU_522613_0_0_10"/>
<dbReference type="KEGG" id="rmr:Rmar_1969"/>
<feature type="repeat" description="TPR" evidence="1">
    <location>
        <begin position="8"/>
        <end position="41"/>
    </location>
</feature>
<keyword evidence="1" id="KW-0802">TPR repeat</keyword>
<gene>
    <name evidence="2" type="ordered locus">Rmar_1969</name>
</gene>
<evidence type="ECO:0000313" key="3">
    <source>
        <dbReference type="Proteomes" id="UP000002221"/>
    </source>
</evidence>
<proteinExistence type="predicted"/>
<dbReference type="PANTHER" id="PTHR12558">
    <property type="entry name" value="CELL DIVISION CYCLE 16,23,27"/>
    <property type="match status" value="1"/>
</dbReference>
<evidence type="ECO:0000256" key="1">
    <source>
        <dbReference type="PROSITE-ProRule" id="PRU00339"/>
    </source>
</evidence>
<dbReference type="PROSITE" id="PS50005">
    <property type="entry name" value="TPR"/>
    <property type="match status" value="3"/>
</dbReference>
<dbReference type="Pfam" id="PF14559">
    <property type="entry name" value="TPR_19"/>
    <property type="match status" value="2"/>
</dbReference>
<dbReference type="InterPro" id="IPR011990">
    <property type="entry name" value="TPR-like_helical_dom_sf"/>
</dbReference>
<name>D0MKE0_RHOM4</name>
<dbReference type="Pfam" id="PF13432">
    <property type="entry name" value="TPR_16"/>
    <property type="match status" value="1"/>
</dbReference>
<dbReference type="PANTHER" id="PTHR12558:SF33">
    <property type="entry name" value="BLL7664 PROTEIN"/>
    <property type="match status" value="1"/>
</dbReference>
<feature type="repeat" description="TPR" evidence="1">
    <location>
        <begin position="478"/>
        <end position="511"/>
    </location>
</feature>
<feature type="repeat" description="TPR" evidence="1">
    <location>
        <begin position="178"/>
        <end position="211"/>
    </location>
</feature>
<dbReference type="STRING" id="518766.Rmar_1969"/>
<evidence type="ECO:0000313" key="2">
    <source>
        <dbReference type="EMBL" id="ACY48852.1"/>
    </source>
</evidence>
<keyword evidence="3" id="KW-1185">Reference proteome</keyword>
<dbReference type="EMBL" id="CP001807">
    <property type="protein sequence ID" value="ACY48852.1"/>
    <property type="molecule type" value="Genomic_DNA"/>
</dbReference>
<dbReference type="Proteomes" id="UP000002221">
    <property type="component" value="Chromosome"/>
</dbReference>
<dbReference type="InterPro" id="IPR019734">
    <property type="entry name" value="TPR_rpt"/>
</dbReference>
<protein>
    <submittedName>
        <fullName evidence="2">Tetratricopeptide TPR_2 repeat protein</fullName>
    </submittedName>
</protein>
<dbReference type="SUPFAM" id="SSF48452">
    <property type="entry name" value="TPR-like"/>
    <property type="match status" value="2"/>
</dbReference>
<dbReference type="Gene3D" id="1.25.40.10">
    <property type="entry name" value="Tetratricopeptide repeat domain"/>
    <property type="match status" value="5"/>
</dbReference>
<organism evidence="2 3">
    <name type="scientific">Rhodothermus marinus (strain ATCC 43812 / DSM 4252 / R-10)</name>
    <name type="common">Rhodothermus obamensis</name>
    <dbReference type="NCBI Taxonomy" id="518766"/>
    <lineage>
        <taxon>Bacteria</taxon>
        <taxon>Pseudomonadati</taxon>
        <taxon>Rhodothermota</taxon>
        <taxon>Rhodothermia</taxon>
        <taxon>Rhodothermales</taxon>
        <taxon>Rhodothermaceae</taxon>
        <taxon>Rhodothermus</taxon>
    </lineage>
</organism>
<sequence length="521" mass="59027">MLPDTIRAQQLLVRSLTYLEVGQPDEAIPLLEEALSLVPEEPALLSALAQAHRQQYDLNAARFYAEKACRQAPQEVSYCYEWLDVLEASGESSALQEAVRFIRQHHPDDPVVLRWQARWAHQHGDLVTARQLYEQLRDRYGADTSLNRTLWPLQLATGDTLAALQTLEALLPFDADNPELWRTAGLLYFRRDAREKARWALERALRLAPEDTAAARLLARLEPHPTTPAALLARARHLIEQQPEDPQARQEARTLLQDLLRRDSTHVEALRLLARLYRDERPDWSAELLTRSLQYDPRDLSVWTTAARTWLAAGMPRRGAEVAEEALFLFPDQPPLLRLAAYAHLSLGRPDAALPHVETLLKLLPEWPEHTPEEAAELHALQGHLLARLERPDAAREACRQARRLNTRAAAVRLHCAVVDWLAGGPQETALQEARAALPDPPEPWMSEALGWLYLQAGRPEQARSVLQQALQSGHAGPLTYAYLGEALARLGRLDEARRIWQEALRKDPDNAYLHHLLTTH</sequence>
<accession>D0MKE0</accession>
<dbReference type="SMART" id="SM00028">
    <property type="entry name" value="TPR"/>
    <property type="match status" value="8"/>
</dbReference>
<dbReference type="AlphaFoldDB" id="D0MKE0"/>